<name>A0ABD3PMN7_9STRA</name>
<protein>
    <recommendedName>
        <fullName evidence="2">BRCT domain-containing protein</fullName>
    </recommendedName>
</protein>
<organism evidence="3 4">
    <name type="scientific">Cyclotella cryptica</name>
    <dbReference type="NCBI Taxonomy" id="29204"/>
    <lineage>
        <taxon>Eukaryota</taxon>
        <taxon>Sar</taxon>
        <taxon>Stramenopiles</taxon>
        <taxon>Ochrophyta</taxon>
        <taxon>Bacillariophyta</taxon>
        <taxon>Coscinodiscophyceae</taxon>
        <taxon>Thalassiosirophycidae</taxon>
        <taxon>Stephanodiscales</taxon>
        <taxon>Stephanodiscaceae</taxon>
        <taxon>Cyclotella</taxon>
    </lineage>
</organism>
<dbReference type="SUPFAM" id="SSF52113">
    <property type="entry name" value="BRCT domain"/>
    <property type="match status" value="1"/>
</dbReference>
<keyword evidence="4" id="KW-1185">Reference proteome</keyword>
<dbReference type="InterPro" id="IPR036420">
    <property type="entry name" value="BRCT_dom_sf"/>
</dbReference>
<dbReference type="EMBL" id="JABMIG020000150">
    <property type="protein sequence ID" value="KAL3788894.1"/>
    <property type="molecule type" value="Genomic_DNA"/>
</dbReference>
<feature type="domain" description="BRCT" evidence="2">
    <location>
        <begin position="95"/>
        <end position="210"/>
    </location>
</feature>
<dbReference type="PROSITE" id="PS50172">
    <property type="entry name" value="BRCT"/>
    <property type="match status" value="1"/>
</dbReference>
<evidence type="ECO:0000313" key="3">
    <source>
        <dbReference type="EMBL" id="KAL3788894.1"/>
    </source>
</evidence>
<feature type="compositionally biased region" description="Basic residues" evidence="1">
    <location>
        <begin position="72"/>
        <end position="81"/>
    </location>
</feature>
<feature type="compositionally biased region" description="Polar residues" evidence="1">
    <location>
        <begin position="35"/>
        <end position="48"/>
    </location>
</feature>
<sequence>MTKSNKKRKTAKRSKVSGDPESPPQASPTARLATNEHTTSDTGTTLSDPSMPEKQSDETRSSTQLNASERKHANRRKRKHPALATSTETPSQKPLDKAIFNGLIFAISTLESTKTTDVITEASNADGNEESAEIYNNFKTLTNVLKTYGAAISPQVHKRVHYLVSTRHAVNNLTQRVRQALKRNVDIVDASWIKECVKRGARVETKVYLLNSLAMGLMSIKEKEKSEATRADDSEKRNKHPSKDGYESYIPDASNTGWSSPIQLDCCCVCHENGDDNCPWCTECNLTLAKSKK</sequence>
<dbReference type="Pfam" id="PF00533">
    <property type="entry name" value="BRCT"/>
    <property type="match status" value="1"/>
</dbReference>
<dbReference type="InterPro" id="IPR001357">
    <property type="entry name" value="BRCT_dom"/>
</dbReference>
<dbReference type="AlphaFoldDB" id="A0ABD3PMN7"/>
<proteinExistence type="predicted"/>
<feature type="region of interest" description="Disordered" evidence="1">
    <location>
        <begin position="1"/>
        <end position="93"/>
    </location>
</feature>
<dbReference type="Gene3D" id="3.40.50.10190">
    <property type="entry name" value="BRCT domain"/>
    <property type="match status" value="1"/>
</dbReference>
<reference evidence="3 4" key="1">
    <citation type="journal article" date="2020" name="G3 (Bethesda)">
        <title>Improved Reference Genome for Cyclotella cryptica CCMP332, a Model for Cell Wall Morphogenesis, Salinity Adaptation, and Lipid Production in Diatoms (Bacillariophyta).</title>
        <authorList>
            <person name="Roberts W.R."/>
            <person name="Downey K.M."/>
            <person name="Ruck E.C."/>
            <person name="Traller J.C."/>
            <person name="Alverson A.J."/>
        </authorList>
    </citation>
    <scope>NUCLEOTIDE SEQUENCE [LARGE SCALE GENOMIC DNA]</scope>
    <source>
        <strain evidence="3 4">CCMP332</strain>
    </source>
</reference>
<feature type="region of interest" description="Disordered" evidence="1">
    <location>
        <begin position="224"/>
        <end position="250"/>
    </location>
</feature>
<gene>
    <name evidence="3" type="ORF">HJC23_002648</name>
</gene>
<comment type="caution">
    <text evidence="3">The sequence shown here is derived from an EMBL/GenBank/DDBJ whole genome shotgun (WGS) entry which is preliminary data.</text>
</comment>
<evidence type="ECO:0000259" key="2">
    <source>
        <dbReference type="PROSITE" id="PS50172"/>
    </source>
</evidence>
<evidence type="ECO:0000256" key="1">
    <source>
        <dbReference type="SAM" id="MobiDB-lite"/>
    </source>
</evidence>
<dbReference type="Proteomes" id="UP001516023">
    <property type="component" value="Unassembled WGS sequence"/>
</dbReference>
<evidence type="ECO:0000313" key="4">
    <source>
        <dbReference type="Proteomes" id="UP001516023"/>
    </source>
</evidence>
<feature type="compositionally biased region" description="Basic and acidic residues" evidence="1">
    <location>
        <begin position="224"/>
        <end position="246"/>
    </location>
</feature>
<accession>A0ABD3PMN7</accession>
<feature type="compositionally biased region" description="Basic residues" evidence="1">
    <location>
        <begin position="1"/>
        <end position="15"/>
    </location>
</feature>